<accession>F7PM99</accession>
<protein>
    <recommendedName>
        <fullName evidence="7">Ferredoxin</fullName>
    </recommendedName>
</protein>
<dbReference type="EMBL" id="HF571520">
    <property type="protein sequence ID" value="CCQ32913.1"/>
    <property type="molecule type" value="Genomic_DNA"/>
</dbReference>
<evidence type="ECO:0000256" key="2">
    <source>
        <dbReference type="ARBA" id="ARBA00022448"/>
    </source>
</evidence>
<dbReference type="GO" id="GO:0051536">
    <property type="term" value="F:iron-sulfur cluster binding"/>
    <property type="evidence" value="ECO:0007669"/>
    <property type="project" value="UniProtKB-KW"/>
</dbReference>
<sequence length="67" mass="7225">MATVEVDQDLCVGDQICASMEPEIYEMRDDGLAYVVDGMEEIDDDDLIAAAKDAADACPVDAIIVEE</sequence>
<evidence type="ECO:0000313" key="9">
    <source>
        <dbReference type="EMBL" id="ERJ05496.1"/>
    </source>
</evidence>
<reference evidence="9 10" key="2">
    <citation type="journal article" date="2013" name="PLoS ONE">
        <title>INDIGO - INtegrated Data Warehouse of MIcrobial GenOmes with Examples from the Red Sea Extremophiles.</title>
        <authorList>
            <person name="Alam I."/>
            <person name="Antunes A."/>
            <person name="Kamau A.A."/>
            <person name="Ba Alawi W."/>
            <person name="Kalkatawi M."/>
            <person name="Stingl U."/>
            <person name="Bajic V.B."/>
        </authorList>
    </citation>
    <scope>NUCLEOTIDE SEQUENCE [LARGE SCALE GENOMIC DNA]</scope>
    <source>
        <strain evidence="9 10">SARL4B</strain>
    </source>
</reference>
<dbReference type="RefSeq" id="WP_008526364.1">
    <property type="nucleotide sequence ID" value="NC_021921.1"/>
</dbReference>
<dbReference type="OrthoDB" id="5583at2157"/>
<keyword evidence="2 7" id="KW-0813">Transport</keyword>
<evidence type="ECO:0000256" key="1">
    <source>
        <dbReference type="ARBA" id="ARBA00001966"/>
    </source>
</evidence>
<dbReference type="GO" id="GO:0005506">
    <property type="term" value="F:iron ion binding"/>
    <property type="evidence" value="ECO:0007669"/>
    <property type="project" value="UniProtKB-UniRule"/>
</dbReference>
<keyword evidence="4 7" id="KW-0249">Electron transport</keyword>
<evidence type="ECO:0000256" key="3">
    <source>
        <dbReference type="ARBA" id="ARBA00022723"/>
    </source>
</evidence>
<dbReference type="InterPro" id="IPR001080">
    <property type="entry name" value="3Fe4S_ferredoxin"/>
</dbReference>
<keyword evidence="11" id="KW-1185">Reference proteome</keyword>
<evidence type="ECO:0000256" key="4">
    <source>
        <dbReference type="ARBA" id="ARBA00022982"/>
    </source>
</evidence>
<dbReference type="AlphaFoldDB" id="F7PM99"/>
<dbReference type="PANTHER" id="PTHR36923">
    <property type="entry name" value="FERREDOXIN"/>
    <property type="match status" value="1"/>
</dbReference>
<reference evidence="9 10" key="1">
    <citation type="journal article" date="2011" name="J. Bacteriol.">
        <title>Genome sequence of Halorhabdus tiamatea, the first archaeon isolated from a deep-sea anoxic brine lake.</title>
        <authorList>
            <person name="Antunes A."/>
            <person name="Alam I."/>
            <person name="Bajic V.B."/>
            <person name="Stingl U."/>
        </authorList>
    </citation>
    <scope>NUCLEOTIDE SEQUENCE [LARGE SCALE GENOMIC DNA]</scope>
    <source>
        <strain evidence="9 10">SARL4B</strain>
    </source>
</reference>
<dbReference type="PANTHER" id="PTHR36923:SF3">
    <property type="entry name" value="FERREDOXIN"/>
    <property type="match status" value="1"/>
</dbReference>
<evidence type="ECO:0000313" key="10">
    <source>
        <dbReference type="Proteomes" id="UP000003861"/>
    </source>
</evidence>
<gene>
    <name evidence="9" type="primary">fdxA</name>
    <name evidence="9" type="ORF">HLRTI_002474</name>
    <name evidence="8" type="ORF">HTIA_0773</name>
</gene>
<dbReference type="SUPFAM" id="SSF54862">
    <property type="entry name" value="4Fe-4S ferredoxins"/>
    <property type="match status" value="1"/>
</dbReference>
<evidence type="ECO:0000313" key="8">
    <source>
        <dbReference type="EMBL" id="CCQ32913.1"/>
    </source>
</evidence>
<proteinExistence type="predicted"/>
<keyword evidence="3 7" id="KW-0479">Metal-binding</keyword>
<reference evidence="8 11" key="3">
    <citation type="journal article" date="2014" name="Environ. Microbiol.">
        <title>Halorhabdus tiamatea: proteogenomics and glycosidase activity measurements identify the first cultivated euryarchaeon from a deep-sea anoxic brine lake as potential polysaccharide degrader.</title>
        <authorList>
            <person name="Werner J."/>
            <person name="Ferrer M."/>
            <person name="Michel G."/>
            <person name="Mann A.J."/>
            <person name="Huang S."/>
            <person name="Juarez S."/>
            <person name="Ciordia S."/>
            <person name="Albar J.P."/>
            <person name="Alcaide M."/>
            <person name="La Cono V."/>
            <person name="Yakimov M.M."/>
            <person name="Antunes A."/>
            <person name="Taborda M."/>
            <person name="Da Costa M.S."/>
            <person name="Amann R.I."/>
            <person name="Gloeckner F.O."/>
            <person name="Golyshina O.V."/>
            <person name="Golyshin P.N."/>
            <person name="Teeling H."/>
        </authorList>
    </citation>
    <scope>NUCLEOTIDE SEQUENCE [LARGE SCALE GENOMIC DNA]</scope>
    <source>
        <strain evidence="11">SARL4B</strain>
        <strain evidence="8">Type strain: SARL4B</strain>
    </source>
</reference>
<comment type="function">
    <text evidence="7">Ferredoxins are iron-sulfur proteins that transfer electrons in a wide variety of metabolic reactions.</text>
</comment>
<dbReference type="Gene3D" id="3.30.70.20">
    <property type="match status" value="1"/>
</dbReference>
<dbReference type="InterPro" id="IPR051269">
    <property type="entry name" value="Fe-S_cluster_ET"/>
</dbReference>
<name>F7PM99_9EURY</name>
<keyword evidence="5 7" id="KW-0408">Iron</keyword>
<dbReference type="Proteomes" id="UP000003861">
    <property type="component" value="Unassembled WGS sequence"/>
</dbReference>
<evidence type="ECO:0000256" key="7">
    <source>
        <dbReference type="RuleBase" id="RU368020"/>
    </source>
</evidence>
<dbReference type="EMBL" id="AFNT02000031">
    <property type="protein sequence ID" value="ERJ05496.1"/>
    <property type="molecule type" value="Genomic_DNA"/>
</dbReference>
<organism evidence="9 10">
    <name type="scientific">Halorhabdus tiamatea SARL4B</name>
    <dbReference type="NCBI Taxonomy" id="1033806"/>
    <lineage>
        <taxon>Archaea</taxon>
        <taxon>Methanobacteriati</taxon>
        <taxon>Methanobacteriota</taxon>
        <taxon>Stenosarchaea group</taxon>
        <taxon>Halobacteria</taxon>
        <taxon>Halobacteriales</taxon>
        <taxon>Haloarculaceae</taxon>
        <taxon>Halorhabdus</taxon>
    </lineage>
</organism>
<evidence type="ECO:0000313" key="11">
    <source>
        <dbReference type="Proteomes" id="UP000015381"/>
    </source>
</evidence>
<keyword evidence="6 7" id="KW-0411">Iron-sulfur</keyword>
<dbReference type="PRINTS" id="PR00352">
    <property type="entry name" value="3FE4SFRDOXIN"/>
</dbReference>
<dbReference type="HOGENOM" id="CLU_139698_6_4_2"/>
<comment type="cofactor">
    <cofactor evidence="1">
        <name>[4Fe-4S] cluster</name>
        <dbReference type="ChEBI" id="CHEBI:49883"/>
    </cofactor>
</comment>
<dbReference type="GeneID" id="23797893"/>
<evidence type="ECO:0000256" key="5">
    <source>
        <dbReference type="ARBA" id="ARBA00023004"/>
    </source>
</evidence>
<evidence type="ECO:0000256" key="6">
    <source>
        <dbReference type="ARBA" id="ARBA00023014"/>
    </source>
</evidence>
<dbReference type="Pfam" id="PF13459">
    <property type="entry name" value="Fer4_15"/>
    <property type="match status" value="1"/>
</dbReference>
<dbReference type="GO" id="GO:0009055">
    <property type="term" value="F:electron transfer activity"/>
    <property type="evidence" value="ECO:0007669"/>
    <property type="project" value="UniProtKB-UniRule"/>
</dbReference>
<dbReference type="Proteomes" id="UP000015381">
    <property type="component" value="Chromosome I"/>
</dbReference>
<dbReference type="KEGG" id="hti:HTIA_0773"/>
<dbReference type="STRING" id="1033806.HTIA_0773"/>